<proteinExistence type="predicted"/>
<keyword evidence="2" id="KW-1185">Reference proteome</keyword>
<gene>
    <name evidence="1" type="ORF">DSO57_1016807</name>
</gene>
<protein>
    <submittedName>
        <fullName evidence="1">Uncharacterized protein</fullName>
    </submittedName>
</protein>
<reference evidence="1" key="1">
    <citation type="submission" date="2022-04" db="EMBL/GenBank/DDBJ databases">
        <title>Genome of the entomopathogenic fungus Entomophthora muscae.</title>
        <authorList>
            <person name="Elya C."/>
            <person name="Lovett B.R."/>
            <person name="Lee E."/>
            <person name="Macias A.M."/>
            <person name="Hajek A.E."/>
            <person name="De Bivort B.L."/>
            <person name="Kasson M.T."/>
            <person name="De Fine Licht H.H."/>
            <person name="Stajich J.E."/>
        </authorList>
    </citation>
    <scope>NUCLEOTIDE SEQUENCE</scope>
    <source>
        <strain evidence="1">Berkeley</strain>
    </source>
</reference>
<comment type="caution">
    <text evidence="1">The sequence shown here is derived from an EMBL/GenBank/DDBJ whole genome shotgun (WGS) entry which is preliminary data.</text>
</comment>
<sequence length="217" mass="24680">MQSFLPILLSLVSLGSAETLDDRCKFIKNNPAYSQVLTMTLSCQIKEEGATLDCKKGKCLVDLKPFSDCKDIPVHVKVKLDHRFTEAEINDLLNDYHGKEGYSGINLEVEKRCLLTHFLSMWKKGEKAITMTNKEYIRDLKKFDAFLIKFNVSLFVKVTDLKAPINTAPRNNMYLIINADSKEADSYVSQHANKGFTVVTENTTDIENFKSTTVRLR</sequence>
<dbReference type="Proteomes" id="UP001165960">
    <property type="component" value="Unassembled WGS sequence"/>
</dbReference>
<evidence type="ECO:0000313" key="1">
    <source>
        <dbReference type="EMBL" id="KAJ9073412.1"/>
    </source>
</evidence>
<name>A0ACC2TGM6_9FUNG</name>
<evidence type="ECO:0000313" key="2">
    <source>
        <dbReference type="Proteomes" id="UP001165960"/>
    </source>
</evidence>
<accession>A0ACC2TGM6</accession>
<dbReference type="EMBL" id="QTSX02002909">
    <property type="protein sequence ID" value="KAJ9073412.1"/>
    <property type="molecule type" value="Genomic_DNA"/>
</dbReference>
<organism evidence="1 2">
    <name type="scientific">Entomophthora muscae</name>
    <dbReference type="NCBI Taxonomy" id="34485"/>
    <lineage>
        <taxon>Eukaryota</taxon>
        <taxon>Fungi</taxon>
        <taxon>Fungi incertae sedis</taxon>
        <taxon>Zoopagomycota</taxon>
        <taxon>Entomophthoromycotina</taxon>
        <taxon>Entomophthoromycetes</taxon>
        <taxon>Entomophthorales</taxon>
        <taxon>Entomophthoraceae</taxon>
        <taxon>Entomophthora</taxon>
    </lineage>
</organism>